<dbReference type="InterPro" id="IPR002818">
    <property type="entry name" value="DJ-1/PfpI"/>
</dbReference>
<evidence type="ECO:0000313" key="3">
    <source>
        <dbReference type="EMBL" id="SFH87421.1"/>
    </source>
</evidence>
<dbReference type="AlphaFoldDB" id="A0A1I3DLR4"/>
<dbReference type="Gene3D" id="3.40.50.880">
    <property type="match status" value="1"/>
</dbReference>
<name>A0A1I3DLR4_9FLAO</name>
<organism evidence="3 4">
    <name type="scientific">Halpernia frigidisoli</name>
    <dbReference type="NCBI Taxonomy" id="1125876"/>
    <lineage>
        <taxon>Bacteria</taxon>
        <taxon>Pseudomonadati</taxon>
        <taxon>Bacteroidota</taxon>
        <taxon>Flavobacteriia</taxon>
        <taxon>Flavobacteriales</taxon>
        <taxon>Weeksellaceae</taxon>
        <taxon>Chryseobacterium group</taxon>
        <taxon>Halpernia</taxon>
    </lineage>
</organism>
<dbReference type="Proteomes" id="UP000198931">
    <property type="component" value="Unassembled WGS sequence"/>
</dbReference>
<dbReference type="InterPro" id="IPR029062">
    <property type="entry name" value="Class_I_gatase-like"/>
</dbReference>
<keyword evidence="4" id="KW-1185">Reference proteome</keyword>
<dbReference type="PROSITE" id="PS51276">
    <property type="entry name" value="PEPTIDASE_C56_PFPI"/>
    <property type="match status" value="1"/>
</dbReference>
<dbReference type="PANTHER" id="PTHR42733">
    <property type="entry name" value="DJ-1 PROTEIN"/>
    <property type="match status" value="1"/>
</dbReference>
<dbReference type="STRING" id="1125876.SAMN05443292_0552"/>
<comment type="similarity">
    <text evidence="1">Belongs to the peptidase C56 family.</text>
</comment>
<dbReference type="NCBIfam" id="TIGR01382">
    <property type="entry name" value="PfpI"/>
    <property type="match status" value="1"/>
</dbReference>
<evidence type="ECO:0000259" key="2">
    <source>
        <dbReference type="Pfam" id="PF01965"/>
    </source>
</evidence>
<dbReference type="EMBL" id="FOQT01000001">
    <property type="protein sequence ID" value="SFH87421.1"/>
    <property type="molecule type" value="Genomic_DNA"/>
</dbReference>
<dbReference type="GO" id="GO:0006508">
    <property type="term" value="P:proteolysis"/>
    <property type="evidence" value="ECO:0007669"/>
    <property type="project" value="UniProtKB-KW"/>
</dbReference>
<keyword evidence="3" id="KW-0378">Hydrolase</keyword>
<protein>
    <submittedName>
        <fullName evidence="3">Protease I</fullName>
    </submittedName>
</protein>
<reference evidence="3 4" key="1">
    <citation type="submission" date="2016-10" db="EMBL/GenBank/DDBJ databases">
        <authorList>
            <person name="de Groot N.N."/>
        </authorList>
    </citation>
    <scope>NUCLEOTIDE SEQUENCE [LARGE SCALE GENOMIC DNA]</scope>
    <source>
        <strain evidence="3 4">DSM 26000</strain>
    </source>
</reference>
<dbReference type="GO" id="GO:0008233">
    <property type="term" value="F:peptidase activity"/>
    <property type="evidence" value="ECO:0007669"/>
    <property type="project" value="UniProtKB-KW"/>
</dbReference>
<keyword evidence="3" id="KW-0645">Protease</keyword>
<dbReference type="SUPFAM" id="SSF52317">
    <property type="entry name" value="Class I glutamine amidotransferase-like"/>
    <property type="match status" value="1"/>
</dbReference>
<accession>A0A1I3DLR4</accession>
<dbReference type="InterPro" id="IPR006286">
    <property type="entry name" value="C56_PfpI-like"/>
</dbReference>
<dbReference type="Pfam" id="PF01965">
    <property type="entry name" value="DJ-1_PfpI"/>
    <property type="match status" value="1"/>
</dbReference>
<evidence type="ECO:0000256" key="1">
    <source>
        <dbReference type="ARBA" id="ARBA00008542"/>
    </source>
</evidence>
<feature type="domain" description="DJ-1/PfpI" evidence="2">
    <location>
        <begin position="16"/>
        <end position="183"/>
    </location>
</feature>
<gene>
    <name evidence="3" type="ORF">SAMN05443292_0552</name>
</gene>
<sequence length="187" mass="20425">MHGKKKINIISNLENKKVAILSADGFEQSELESPLKALKKEGAEVDIISLKSGEIKGMTDHEWGNAIKVDKTVSETKVADYDALILPGGVINPDALRNDEHAVKFVKDFFATDKLVASICHGPQTLITAEVVKGKKMTSFPSIRKDLENAGANWVDEQVVKDGNLITSRNPKDLDAFNAKIVETLQA</sequence>
<dbReference type="PANTHER" id="PTHR42733:SF12">
    <property type="entry name" value="PROTEINASE"/>
    <property type="match status" value="1"/>
</dbReference>
<evidence type="ECO:0000313" key="4">
    <source>
        <dbReference type="Proteomes" id="UP000198931"/>
    </source>
</evidence>
<proteinExistence type="inferred from homology"/>
<dbReference type="CDD" id="cd03134">
    <property type="entry name" value="GATase1_PfpI_like"/>
    <property type="match status" value="1"/>
</dbReference>